<reference evidence="1 2" key="1">
    <citation type="submission" date="2019-01" db="EMBL/GenBank/DDBJ databases">
        <authorList>
            <person name="Chen W.-M."/>
        </authorList>
    </citation>
    <scope>NUCLEOTIDE SEQUENCE [LARGE SCALE GENOMIC DNA]</scope>
    <source>
        <strain evidence="1 2">CCP-7</strain>
    </source>
</reference>
<gene>
    <name evidence="1" type="ORF">EOD43_06855</name>
</gene>
<dbReference type="OrthoDB" id="512901at2"/>
<evidence type="ECO:0000313" key="2">
    <source>
        <dbReference type="Proteomes" id="UP000282971"/>
    </source>
</evidence>
<organism evidence="1 2">
    <name type="scientific">Sphingomonas crocodyli</name>
    <dbReference type="NCBI Taxonomy" id="1979270"/>
    <lineage>
        <taxon>Bacteria</taxon>
        <taxon>Pseudomonadati</taxon>
        <taxon>Pseudomonadota</taxon>
        <taxon>Alphaproteobacteria</taxon>
        <taxon>Sphingomonadales</taxon>
        <taxon>Sphingomonadaceae</taxon>
        <taxon>Sphingomonas</taxon>
    </lineage>
</organism>
<dbReference type="EMBL" id="SACN01000001">
    <property type="protein sequence ID" value="RVT93582.1"/>
    <property type="molecule type" value="Genomic_DNA"/>
</dbReference>
<sequence length="157" mass="17145">MLFHVSISAADPKNVADVMAELIGGLALPFPPVSDASWIALSDDAYRTAIEVYPLGTTLREADGDADAFGSWEGRDRYTPTHAAVGTELDMAAVLGIARREGWPAKYRKRGGMFGVIELWVEGRQMLEILTPDMQAEYRATTTIDGWRSLLASMQPA</sequence>
<proteinExistence type="predicted"/>
<accession>A0A437M7D4</accession>
<dbReference type="RefSeq" id="WP_127742344.1">
    <property type="nucleotide sequence ID" value="NZ_SACN01000001.1"/>
</dbReference>
<name>A0A437M7D4_9SPHN</name>
<protein>
    <submittedName>
        <fullName evidence="1">Uncharacterized protein</fullName>
    </submittedName>
</protein>
<dbReference type="AlphaFoldDB" id="A0A437M7D4"/>
<dbReference type="Proteomes" id="UP000282971">
    <property type="component" value="Unassembled WGS sequence"/>
</dbReference>
<evidence type="ECO:0000313" key="1">
    <source>
        <dbReference type="EMBL" id="RVT93582.1"/>
    </source>
</evidence>
<keyword evidence="2" id="KW-1185">Reference proteome</keyword>
<comment type="caution">
    <text evidence="1">The sequence shown here is derived from an EMBL/GenBank/DDBJ whole genome shotgun (WGS) entry which is preliminary data.</text>
</comment>